<keyword evidence="1" id="KW-0614">Plasmid</keyword>
<sequence>MAKKTVNIALRGKNKGTIKHMTTKEFNDMVCSNLEASFELEGIKTSARNKAKIKNASKHLDGII</sequence>
<name>A0AAE9SQL6_9VIBR</name>
<accession>A0AAE9SQL6</accession>
<dbReference type="RefSeq" id="WP_255944435.1">
    <property type="nucleotide sequence ID" value="NZ_CP050469.1"/>
</dbReference>
<evidence type="ECO:0000313" key="1">
    <source>
        <dbReference type="EMBL" id="UTZ29888.1"/>
    </source>
</evidence>
<dbReference type="EMBL" id="CP050469">
    <property type="protein sequence ID" value="UTZ29888.1"/>
    <property type="molecule type" value="Genomic_DNA"/>
</dbReference>
<dbReference type="Proteomes" id="UP001058687">
    <property type="component" value="Plasmid unnamed1"/>
</dbReference>
<protein>
    <submittedName>
        <fullName evidence="1">Uncharacterized protein</fullName>
    </submittedName>
</protein>
<evidence type="ECO:0000313" key="2">
    <source>
        <dbReference type="Proteomes" id="UP001058687"/>
    </source>
</evidence>
<geneLocation type="plasmid" evidence="1 2">
    <name>unnamed1</name>
</geneLocation>
<reference evidence="1" key="1">
    <citation type="submission" date="2020-03" db="EMBL/GenBank/DDBJ databases">
        <title>Five strains of Vibrio campbellii isolated from Mariana Trench.</title>
        <authorList>
            <person name="Liang J."/>
            <person name="Zhang X.-H."/>
        </authorList>
    </citation>
    <scope>NUCLEOTIDE SEQUENCE</scope>
    <source>
        <strain evidence="1">LJC014</strain>
        <plasmid evidence="1">unnamed1</plasmid>
    </source>
</reference>
<gene>
    <name evidence="1" type="ORF">HB761_24845</name>
</gene>
<proteinExistence type="predicted"/>
<dbReference type="AlphaFoldDB" id="A0AAE9SQL6"/>
<organism evidence="1 2">
    <name type="scientific">Vibrio campbellii</name>
    <dbReference type="NCBI Taxonomy" id="680"/>
    <lineage>
        <taxon>Bacteria</taxon>
        <taxon>Pseudomonadati</taxon>
        <taxon>Pseudomonadota</taxon>
        <taxon>Gammaproteobacteria</taxon>
        <taxon>Vibrionales</taxon>
        <taxon>Vibrionaceae</taxon>
        <taxon>Vibrio</taxon>
    </lineage>
</organism>